<gene>
    <name evidence="5" type="ORF">FHETE_8467</name>
</gene>
<comment type="caution">
    <text evidence="5">The sequence shown here is derived from an EMBL/GenBank/DDBJ whole genome shotgun (WGS) entry which is preliminary data.</text>
</comment>
<dbReference type="CDD" id="cd21608">
    <property type="entry name" value="RRM2_NsCP33_like"/>
    <property type="match status" value="1"/>
</dbReference>
<name>A0A8H5SWT0_FUSHE</name>
<reference evidence="5 6" key="1">
    <citation type="submission" date="2020-05" db="EMBL/GenBank/DDBJ databases">
        <title>Identification and distribution of gene clusters putatively required for synthesis of sphingolipid metabolism inhibitors in phylogenetically diverse species of the filamentous fungus Fusarium.</title>
        <authorList>
            <person name="Kim H.-S."/>
            <person name="Busman M."/>
            <person name="Brown D.W."/>
            <person name="Divon H."/>
            <person name="Uhlig S."/>
            <person name="Proctor R.H."/>
        </authorList>
    </citation>
    <scope>NUCLEOTIDE SEQUENCE [LARGE SCALE GENOMIC DNA]</scope>
    <source>
        <strain evidence="5 6">NRRL 20693</strain>
    </source>
</reference>
<dbReference type="Gene3D" id="3.30.70.330">
    <property type="match status" value="1"/>
</dbReference>
<dbReference type="SUPFAM" id="SSF54928">
    <property type="entry name" value="RNA-binding domain, RBD"/>
    <property type="match status" value="1"/>
</dbReference>
<dbReference type="GO" id="GO:0003723">
    <property type="term" value="F:RNA binding"/>
    <property type="evidence" value="ECO:0007669"/>
    <property type="project" value="UniProtKB-UniRule"/>
</dbReference>
<dbReference type="AlphaFoldDB" id="A0A8H5SWT0"/>
<feature type="compositionally biased region" description="Gly residues" evidence="3">
    <location>
        <begin position="82"/>
        <end position="107"/>
    </location>
</feature>
<dbReference type="PROSITE" id="PS50102">
    <property type="entry name" value="RRM"/>
    <property type="match status" value="1"/>
</dbReference>
<evidence type="ECO:0000259" key="4">
    <source>
        <dbReference type="PROSITE" id="PS50102"/>
    </source>
</evidence>
<dbReference type="InterPro" id="IPR000504">
    <property type="entry name" value="RRM_dom"/>
</dbReference>
<evidence type="ECO:0000313" key="5">
    <source>
        <dbReference type="EMBL" id="KAF5661405.1"/>
    </source>
</evidence>
<proteinExistence type="predicted"/>
<dbReference type="PANTHER" id="PTHR48027">
    <property type="entry name" value="HETEROGENEOUS NUCLEAR RIBONUCLEOPROTEIN 87F-RELATED"/>
    <property type="match status" value="1"/>
</dbReference>
<evidence type="ECO:0000256" key="1">
    <source>
        <dbReference type="ARBA" id="ARBA00022884"/>
    </source>
</evidence>
<accession>A0A8H5SWT0</accession>
<protein>
    <submittedName>
        <fullName evidence="5">Glycine-rich RNA-binding protein</fullName>
    </submittedName>
</protein>
<dbReference type="OrthoDB" id="439808at2759"/>
<sequence>MSKLFVGGLSWATTSDTLRSKFSEFGEVTDAIVMTDRETGRSRGFGFVTFSNSEESSMAVNAMNEQEFEGRQIRVSEANTRGAGGSRGGYGGGRGGGYGGNGGGWRD</sequence>
<dbReference type="SMART" id="SM00360">
    <property type="entry name" value="RRM"/>
    <property type="match status" value="1"/>
</dbReference>
<feature type="domain" description="RRM" evidence="4">
    <location>
        <begin position="2"/>
        <end position="80"/>
    </location>
</feature>
<organism evidence="5 6">
    <name type="scientific">Fusarium heterosporum</name>
    <dbReference type="NCBI Taxonomy" id="42747"/>
    <lineage>
        <taxon>Eukaryota</taxon>
        <taxon>Fungi</taxon>
        <taxon>Dikarya</taxon>
        <taxon>Ascomycota</taxon>
        <taxon>Pezizomycotina</taxon>
        <taxon>Sordariomycetes</taxon>
        <taxon>Hypocreomycetidae</taxon>
        <taxon>Hypocreales</taxon>
        <taxon>Nectriaceae</taxon>
        <taxon>Fusarium</taxon>
        <taxon>Fusarium heterosporum species complex</taxon>
    </lineage>
</organism>
<keyword evidence="6" id="KW-1185">Reference proteome</keyword>
<keyword evidence="1 2" id="KW-0694">RNA-binding</keyword>
<dbReference type="InterPro" id="IPR048289">
    <property type="entry name" value="RRM2_NsCP33-like"/>
</dbReference>
<dbReference type="InterPro" id="IPR012677">
    <property type="entry name" value="Nucleotide-bd_a/b_plait_sf"/>
</dbReference>
<dbReference type="Proteomes" id="UP000567885">
    <property type="component" value="Unassembled WGS sequence"/>
</dbReference>
<feature type="region of interest" description="Disordered" evidence="3">
    <location>
        <begin position="75"/>
        <end position="107"/>
    </location>
</feature>
<evidence type="ECO:0000256" key="2">
    <source>
        <dbReference type="PROSITE-ProRule" id="PRU00176"/>
    </source>
</evidence>
<evidence type="ECO:0000256" key="3">
    <source>
        <dbReference type="SAM" id="MobiDB-lite"/>
    </source>
</evidence>
<evidence type="ECO:0000313" key="6">
    <source>
        <dbReference type="Proteomes" id="UP000567885"/>
    </source>
</evidence>
<dbReference type="EMBL" id="JAAGWQ010000180">
    <property type="protein sequence ID" value="KAF5661405.1"/>
    <property type="molecule type" value="Genomic_DNA"/>
</dbReference>
<dbReference type="Pfam" id="PF00076">
    <property type="entry name" value="RRM_1"/>
    <property type="match status" value="1"/>
</dbReference>
<dbReference type="InterPro" id="IPR052462">
    <property type="entry name" value="SLIRP/GR-RBP-like"/>
</dbReference>
<dbReference type="InterPro" id="IPR035979">
    <property type="entry name" value="RBD_domain_sf"/>
</dbReference>